<organism evidence="2 3">
    <name type="scientific">Heligmosomoides polygyrus</name>
    <name type="common">Parasitic roundworm</name>
    <dbReference type="NCBI Taxonomy" id="6339"/>
    <lineage>
        <taxon>Eukaryota</taxon>
        <taxon>Metazoa</taxon>
        <taxon>Ecdysozoa</taxon>
        <taxon>Nematoda</taxon>
        <taxon>Chromadorea</taxon>
        <taxon>Rhabditida</taxon>
        <taxon>Rhabditina</taxon>
        <taxon>Rhabditomorpha</taxon>
        <taxon>Strongyloidea</taxon>
        <taxon>Heligmosomidae</taxon>
        <taxon>Heligmosomoides</taxon>
    </lineage>
</organism>
<reference evidence="3" key="2">
    <citation type="submission" date="2019-09" db="UniProtKB">
        <authorList>
            <consortium name="WormBaseParasite"/>
        </authorList>
    </citation>
    <scope>IDENTIFICATION</scope>
</reference>
<accession>A0A183GSV1</accession>
<evidence type="ECO:0000313" key="1">
    <source>
        <dbReference type="EMBL" id="VDP53773.1"/>
    </source>
</evidence>
<keyword evidence="2" id="KW-1185">Reference proteome</keyword>
<dbReference type="Proteomes" id="UP000050761">
    <property type="component" value="Unassembled WGS sequence"/>
</dbReference>
<accession>A0A3P8I739</accession>
<dbReference type="PANTHER" id="PTHR23227:SF67">
    <property type="entry name" value="CRANIOFACIAL DEVELOPMENT PROTEIN 2-LIKE"/>
    <property type="match status" value="1"/>
</dbReference>
<proteinExistence type="predicted"/>
<dbReference type="InterPro" id="IPR027124">
    <property type="entry name" value="Swc5/CFDP1/2"/>
</dbReference>
<dbReference type="EMBL" id="UZAH01038561">
    <property type="protein sequence ID" value="VDP53773.1"/>
    <property type="molecule type" value="Genomic_DNA"/>
</dbReference>
<evidence type="ECO:0000313" key="3">
    <source>
        <dbReference type="WBParaSite" id="HPBE_0002577101-mRNA-1"/>
    </source>
</evidence>
<sequence>MLYKTFPRALNELPTSYSEARGNFWTDSITLKDRLYHFFSAYAPQTGCSDQAKDEFWSQLMRRQQKYRRKMSSLSLVTLMEAHNLAIVNTVFRKRDSHIISFYSGNTRTQIDFVLMKGRDRRLVTDAKVVPYETVAHSIDC</sequence>
<dbReference type="PANTHER" id="PTHR23227">
    <property type="entry name" value="BUCENTAUR RELATED"/>
    <property type="match status" value="1"/>
</dbReference>
<protein>
    <submittedName>
        <fullName evidence="3">EH_Signature domain-containing protein</fullName>
    </submittedName>
</protein>
<name>A0A183GSV1_HELPZ</name>
<reference evidence="1 2" key="1">
    <citation type="submission" date="2018-11" db="EMBL/GenBank/DDBJ databases">
        <authorList>
            <consortium name="Pathogen Informatics"/>
        </authorList>
    </citation>
    <scope>NUCLEOTIDE SEQUENCE [LARGE SCALE GENOMIC DNA]</scope>
</reference>
<dbReference type="WBParaSite" id="HPBE_0002577101-mRNA-1">
    <property type="protein sequence ID" value="HPBE_0002577101-mRNA-1"/>
    <property type="gene ID" value="HPBE_0002577101"/>
</dbReference>
<gene>
    <name evidence="1" type="ORF">HPBE_LOCUS25770</name>
</gene>
<evidence type="ECO:0000313" key="2">
    <source>
        <dbReference type="Proteomes" id="UP000050761"/>
    </source>
</evidence>
<dbReference type="OrthoDB" id="418748at2759"/>
<dbReference type="AlphaFoldDB" id="A0A183GSV1"/>